<accession>A0A0F9CAZ6</accession>
<dbReference type="EMBL" id="LAZR01036926">
    <property type="protein sequence ID" value="KKL23572.1"/>
    <property type="molecule type" value="Genomic_DNA"/>
</dbReference>
<proteinExistence type="predicted"/>
<reference evidence="1" key="1">
    <citation type="journal article" date="2015" name="Nature">
        <title>Complex archaea that bridge the gap between prokaryotes and eukaryotes.</title>
        <authorList>
            <person name="Spang A."/>
            <person name="Saw J.H."/>
            <person name="Jorgensen S.L."/>
            <person name="Zaremba-Niedzwiedzka K."/>
            <person name="Martijn J."/>
            <person name="Lind A.E."/>
            <person name="van Eijk R."/>
            <person name="Schleper C."/>
            <person name="Guy L."/>
            <person name="Ettema T.J."/>
        </authorList>
    </citation>
    <scope>NUCLEOTIDE SEQUENCE</scope>
</reference>
<organism evidence="1">
    <name type="scientific">marine sediment metagenome</name>
    <dbReference type="NCBI Taxonomy" id="412755"/>
    <lineage>
        <taxon>unclassified sequences</taxon>
        <taxon>metagenomes</taxon>
        <taxon>ecological metagenomes</taxon>
    </lineage>
</organism>
<protein>
    <submittedName>
        <fullName evidence="1">Uncharacterized protein</fullName>
    </submittedName>
</protein>
<feature type="non-terminal residue" evidence="1">
    <location>
        <position position="90"/>
    </location>
</feature>
<name>A0A0F9CAZ6_9ZZZZ</name>
<sequence>MTCFVHVYRWEDTDGIGPYNGLHRYSTELISIHGCNDFVTHPTIRYEFGDLSHERTQSVRNLSAFASLNQANAWFTDKEKTNLVAYGWRF</sequence>
<evidence type="ECO:0000313" key="1">
    <source>
        <dbReference type="EMBL" id="KKL23572.1"/>
    </source>
</evidence>
<dbReference type="AlphaFoldDB" id="A0A0F9CAZ6"/>
<gene>
    <name evidence="1" type="ORF">LCGC14_2424080</name>
</gene>
<comment type="caution">
    <text evidence="1">The sequence shown here is derived from an EMBL/GenBank/DDBJ whole genome shotgun (WGS) entry which is preliminary data.</text>
</comment>